<evidence type="ECO:0000256" key="1">
    <source>
        <dbReference type="ARBA" id="ARBA00022729"/>
    </source>
</evidence>
<dbReference type="Gene3D" id="2.90.10.10">
    <property type="entry name" value="Bulb-type lectin domain"/>
    <property type="match status" value="1"/>
</dbReference>
<evidence type="ECO:0000313" key="6">
    <source>
        <dbReference type="Proteomes" id="UP001152561"/>
    </source>
</evidence>
<dbReference type="InterPro" id="IPR003609">
    <property type="entry name" value="Pan_app"/>
</dbReference>
<protein>
    <recommendedName>
        <fullName evidence="7">Bulb-type lectin domain-containing protein</fullName>
    </recommendedName>
</protein>
<keyword evidence="2" id="KW-0325">Glycoprotein</keyword>
<evidence type="ECO:0000259" key="4">
    <source>
        <dbReference type="PROSITE" id="PS50948"/>
    </source>
</evidence>
<keyword evidence="1" id="KW-0732">Signal</keyword>
<proteinExistence type="predicted"/>
<sequence length="406" mass="45287">MPGVTIDEKAQNNGRVATSSSLTATDGTTPWLSPSGDFAFGFQKIQEKDQFLLCIWYAKIQEKSIIWHANTSDLVPQGSILNLDTQNGLILGDPQGTTLWTTDLVVGNIDYGFMNDTENFVVMRSDSTDPLWESFKNPTDTLLPDQTLERGGFLVSQRSQANFTQDNICVEIDNGGSGACGYNNVCNLGTNNRPVCNCPQEYSLLDPNDAYGDCKPDFSISCDDVGKGSPEDFYSFITIRDTDWPKADSKLIKPSSEQDCQSSCLNDCFCAVAIYRDNSCWQKKLPMTSGRIDTSLNSTAFIKIRKDGVPLPLSLGLPNNPGSRQSKNWQNWAIVLSTLLEIITCRKHYENEESYGLETILTNWVLDCFQEGKLEALVESDIEALNDKKQLERFVMVVFGAFRRIR</sequence>
<dbReference type="InterPro" id="IPR001480">
    <property type="entry name" value="Bulb-type_lectin_dom"/>
</dbReference>
<dbReference type="PROSITE" id="PS50948">
    <property type="entry name" value="PAN"/>
    <property type="match status" value="1"/>
</dbReference>
<dbReference type="Pfam" id="PF01453">
    <property type="entry name" value="B_lectin"/>
    <property type="match status" value="1"/>
</dbReference>
<feature type="domain" description="Apple" evidence="4">
    <location>
        <begin position="222"/>
        <end position="305"/>
    </location>
</feature>
<dbReference type="InterPro" id="IPR051343">
    <property type="entry name" value="G-type_lectin_kinases/EP1-like"/>
</dbReference>
<comment type="caution">
    <text evidence="5">The sequence shown here is derived from an EMBL/GenBank/DDBJ whole genome shotgun (WGS) entry which is preliminary data.</text>
</comment>
<dbReference type="CDD" id="cd01098">
    <property type="entry name" value="PAN_AP_plant"/>
    <property type="match status" value="1"/>
</dbReference>
<dbReference type="InterPro" id="IPR036426">
    <property type="entry name" value="Bulb-type_lectin_dom_sf"/>
</dbReference>
<dbReference type="PROSITE" id="PS50927">
    <property type="entry name" value="BULB_LECTIN"/>
    <property type="match status" value="1"/>
</dbReference>
<feature type="domain" description="Bulb-type lectin" evidence="3">
    <location>
        <begin position="17"/>
        <end position="135"/>
    </location>
</feature>
<dbReference type="SUPFAM" id="SSF51110">
    <property type="entry name" value="alpha-D-mannose-specific plant lectins"/>
    <property type="match status" value="1"/>
</dbReference>
<dbReference type="OrthoDB" id="1086319at2759"/>
<keyword evidence="6" id="KW-1185">Reference proteome</keyword>
<name>A0A9Q1MP47_9SOLA</name>
<dbReference type="SMART" id="SM00108">
    <property type="entry name" value="B_lectin"/>
    <property type="match status" value="1"/>
</dbReference>
<accession>A0A9Q1MP47</accession>
<dbReference type="PANTHER" id="PTHR47976">
    <property type="entry name" value="G-TYPE LECTIN S-RECEPTOR-LIKE SERINE/THREONINE-PROTEIN KINASE SD2-5"/>
    <property type="match status" value="1"/>
</dbReference>
<dbReference type="PANTHER" id="PTHR47976:SF119">
    <property type="entry name" value="G-TYPE LECTIN S-RECEPTOR-LIKE SERINE_THREONINE-PROTEIN KINASE RLK1"/>
    <property type="match status" value="1"/>
</dbReference>
<evidence type="ECO:0000259" key="3">
    <source>
        <dbReference type="PROSITE" id="PS50927"/>
    </source>
</evidence>
<evidence type="ECO:0000313" key="5">
    <source>
        <dbReference type="EMBL" id="KAJ8565197.1"/>
    </source>
</evidence>
<gene>
    <name evidence="5" type="ORF">K7X08_007773</name>
</gene>
<dbReference type="FunFam" id="2.90.10.10:FF:000013">
    <property type="entry name" value="G-type lectin S-receptor-like serine/threonine-protein kinase LECRK1"/>
    <property type="match status" value="1"/>
</dbReference>
<organism evidence="5 6">
    <name type="scientific">Anisodus acutangulus</name>
    <dbReference type="NCBI Taxonomy" id="402998"/>
    <lineage>
        <taxon>Eukaryota</taxon>
        <taxon>Viridiplantae</taxon>
        <taxon>Streptophyta</taxon>
        <taxon>Embryophyta</taxon>
        <taxon>Tracheophyta</taxon>
        <taxon>Spermatophyta</taxon>
        <taxon>Magnoliopsida</taxon>
        <taxon>eudicotyledons</taxon>
        <taxon>Gunneridae</taxon>
        <taxon>Pentapetalae</taxon>
        <taxon>asterids</taxon>
        <taxon>lamiids</taxon>
        <taxon>Solanales</taxon>
        <taxon>Solanaceae</taxon>
        <taxon>Solanoideae</taxon>
        <taxon>Hyoscyameae</taxon>
        <taxon>Anisodus</taxon>
    </lineage>
</organism>
<evidence type="ECO:0008006" key="7">
    <source>
        <dbReference type="Google" id="ProtNLM"/>
    </source>
</evidence>
<dbReference type="Proteomes" id="UP001152561">
    <property type="component" value="Unassembled WGS sequence"/>
</dbReference>
<dbReference type="AlphaFoldDB" id="A0A9Q1MP47"/>
<reference evidence="6" key="1">
    <citation type="journal article" date="2023" name="Proc. Natl. Acad. Sci. U.S.A.">
        <title>Genomic and structural basis for evolution of tropane alkaloid biosynthesis.</title>
        <authorList>
            <person name="Wanga Y.-J."/>
            <person name="Taina T."/>
            <person name="Yua J.-Y."/>
            <person name="Lia J."/>
            <person name="Xua B."/>
            <person name="Chenc J."/>
            <person name="D'Auriad J.C."/>
            <person name="Huanga J.-P."/>
            <person name="Huanga S.-X."/>
        </authorList>
    </citation>
    <scope>NUCLEOTIDE SEQUENCE [LARGE SCALE GENOMIC DNA]</scope>
    <source>
        <strain evidence="6">cv. KIB-2019</strain>
    </source>
</reference>
<dbReference type="EMBL" id="JAJAGQ010000004">
    <property type="protein sequence ID" value="KAJ8565197.1"/>
    <property type="molecule type" value="Genomic_DNA"/>
</dbReference>
<evidence type="ECO:0000256" key="2">
    <source>
        <dbReference type="ARBA" id="ARBA00023180"/>
    </source>
</evidence>